<dbReference type="InterPro" id="IPR029063">
    <property type="entry name" value="SAM-dependent_MTases_sf"/>
</dbReference>
<reference evidence="1 2" key="2">
    <citation type="submission" date="2014-05" db="EMBL/GenBank/DDBJ databases">
        <title>Draft genome sequence of Halobacillus karajensis HK-03.</title>
        <authorList>
            <person name="Khelaifia S."/>
            <person name="Croce O."/>
            <person name="Lagier J.C."/>
            <person name="Raoult D."/>
        </authorList>
    </citation>
    <scope>NUCLEOTIDE SEQUENCE [LARGE SCALE GENOMIC DNA]</scope>
    <source>
        <strain evidence="1 2">HD-03</strain>
    </source>
</reference>
<accession>A0A024P903</accession>
<protein>
    <submittedName>
        <fullName evidence="1">Trans-aconitate methyltransferase</fullName>
    </submittedName>
</protein>
<dbReference type="Proteomes" id="UP000028868">
    <property type="component" value="Unassembled WGS sequence"/>
</dbReference>
<dbReference type="AlphaFoldDB" id="A0A024P903"/>
<organism evidence="1 2">
    <name type="scientific">Halobacillus karajensis</name>
    <dbReference type="NCBI Taxonomy" id="195088"/>
    <lineage>
        <taxon>Bacteria</taxon>
        <taxon>Bacillati</taxon>
        <taxon>Bacillota</taxon>
        <taxon>Bacilli</taxon>
        <taxon>Bacillales</taxon>
        <taxon>Bacillaceae</taxon>
        <taxon>Halobacillus</taxon>
    </lineage>
</organism>
<dbReference type="GO" id="GO:0032259">
    <property type="term" value="P:methylation"/>
    <property type="evidence" value="ECO:0007669"/>
    <property type="project" value="UniProtKB-KW"/>
</dbReference>
<dbReference type="RefSeq" id="WP_051744327.1">
    <property type="nucleotide sequence ID" value="NZ_CCDH010000005.1"/>
</dbReference>
<sequence length="351" mass="41759">MLREVVSEASTPKPFNEENINETFLHPQYRIDLRRYSDKEYNKFVHLNTVSDWSLLTWKGIGKPFEVQKYSKERTDWELEHARQMDPQTSWTYFNKAFHEWFIKDIPAEKTHGKKQFIKSLRSFHTKEIKHALGDLIQLQLWNYIHRIQDGIWDPRGKRALFEGLHLKKPRILFLGAAEGYEAMQLGAMYPGSEIIMVDYDEYCKNTRFADFPEDYPFLGENPKTGQGKVIYKDDLNIEYIVDDIRNLDFGKEFDIVLSVGLLEHFPDKYKHEVADWHRRFLKEGGYAILTTPRNQLRSRLYYHVMADVMNHTYRELMTVEQMGLYMYEAGFNILRHGYIKVHNGLICQPR</sequence>
<dbReference type="GO" id="GO:0008168">
    <property type="term" value="F:methyltransferase activity"/>
    <property type="evidence" value="ECO:0007669"/>
    <property type="project" value="UniProtKB-KW"/>
</dbReference>
<keyword evidence="1" id="KW-0489">Methyltransferase</keyword>
<dbReference type="EMBL" id="CCDI010000005">
    <property type="protein sequence ID" value="CDQ25420.1"/>
    <property type="molecule type" value="Genomic_DNA"/>
</dbReference>
<proteinExistence type="predicted"/>
<evidence type="ECO:0000313" key="2">
    <source>
        <dbReference type="Proteomes" id="UP000028868"/>
    </source>
</evidence>
<dbReference type="SUPFAM" id="SSF53335">
    <property type="entry name" value="S-adenosyl-L-methionine-dependent methyltransferases"/>
    <property type="match status" value="1"/>
</dbReference>
<keyword evidence="1" id="KW-0808">Transferase</keyword>
<keyword evidence="2" id="KW-1185">Reference proteome</keyword>
<reference evidence="2" key="1">
    <citation type="submission" date="2014-03" db="EMBL/GenBank/DDBJ databases">
        <authorList>
            <person name="Urmite Genomes U."/>
        </authorList>
    </citation>
    <scope>NUCLEOTIDE SEQUENCE [LARGE SCALE GENOMIC DNA]</scope>
    <source>
        <strain evidence="2">HD-03</strain>
    </source>
</reference>
<name>A0A024P903_9BACI</name>
<evidence type="ECO:0000313" key="1">
    <source>
        <dbReference type="EMBL" id="CDQ25420.1"/>
    </source>
</evidence>
<dbReference type="Pfam" id="PF13489">
    <property type="entry name" value="Methyltransf_23"/>
    <property type="match status" value="1"/>
</dbReference>
<dbReference type="Gene3D" id="3.40.50.150">
    <property type="entry name" value="Vaccinia Virus protein VP39"/>
    <property type="match status" value="1"/>
</dbReference>
<gene>
    <name evidence="1" type="ORF">BN983_03753</name>
</gene>
<comment type="caution">
    <text evidence="1">The sequence shown here is derived from an EMBL/GenBank/DDBJ whole genome shotgun (WGS) entry which is preliminary data.</text>
</comment>
<dbReference type="CDD" id="cd02440">
    <property type="entry name" value="AdoMet_MTases"/>
    <property type="match status" value="1"/>
</dbReference>